<dbReference type="InterPro" id="IPR029063">
    <property type="entry name" value="SAM-dependent_MTases_sf"/>
</dbReference>
<evidence type="ECO:0000256" key="1">
    <source>
        <dbReference type="ARBA" id="ARBA00005369"/>
    </source>
</evidence>
<reference evidence="4 5" key="1">
    <citation type="submission" date="2017-09" db="EMBL/GenBank/DDBJ databases">
        <authorList>
            <person name="Ehlers B."/>
            <person name="Leendertz F.H."/>
        </authorList>
    </citation>
    <scope>NUCLEOTIDE SEQUENCE [LARGE SCALE GENOMIC DNA]</scope>
    <source>
        <strain evidence="4 5">DSM 16848</strain>
    </source>
</reference>
<dbReference type="SUPFAM" id="SSF53335">
    <property type="entry name" value="S-adenosyl-L-methionine-dependent methyltransferases"/>
    <property type="match status" value="1"/>
</dbReference>
<dbReference type="CDD" id="cd02440">
    <property type="entry name" value="AdoMet_MTases"/>
    <property type="match status" value="1"/>
</dbReference>
<evidence type="ECO:0000256" key="3">
    <source>
        <dbReference type="ARBA" id="ARBA00030757"/>
    </source>
</evidence>
<dbReference type="RefSeq" id="WP_097114824.1">
    <property type="nucleotide sequence ID" value="NZ_CP083931.1"/>
</dbReference>
<dbReference type="GO" id="GO:0005737">
    <property type="term" value="C:cytoplasm"/>
    <property type="evidence" value="ECO:0007669"/>
    <property type="project" value="TreeGrafter"/>
</dbReference>
<dbReference type="Gene3D" id="3.40.50.150">
    <property type="entry name" value="Vaccinia Virus protein VP39"/>
    <property type="match status" value="1"/>
</dbReference>
<proteinExistence type="inferred from homology"/>
<sequence>MDFKQARFNMVEQQIRPWDVLNFDLLDVLESIPREEFVLPEQRGYAYADMPLRLANGGSMLEPKIVARMVQGLNLQATDKVLEIGTGSGYATAVLAKMSSEVQTFDVDSVQQQFARTILNRLQINNVRYENTDGFQLGESHGIYDAIYIGGSVSSVPELLQSRLNEHGGRMVVVVGDDVLQRCLLITRHGKDFRQQVLFDTQIARLNENALAPQKQFVF</sequence>
<dbReference type="GO" id="GO:0004719">
    <property type="term" value="F:protein-L-isoaspartate (D-aspartate) O-methyltransferase activity"/>
    <property type="evidence" value="ECO:0007669"/>
    <property type="project" value="InterPro"/>
</dbReference>
<name>A0A286EFU1_9NEIS</name>
<evidence type="ECO:0000313" key="5">
    <source>
        <dbReference type="Proteomes" id="UP000219669"/>
    </source>
</evidence>
<dbReference type="GO" id="GO:0032259">
    <property type="term" value="P:methylation"/>
    <property type="evidence" value="ECO:0007669"/>
    <property type="project" value="UniProtKB-KW"/>
</dbReference>
<organism evidence="4 5">
    <name type="scientific">Alysiella filiformis DSM 16848</name>
    <dbReference type="NCBI Taxonomy" id="1120981"/>
    <lineage>
        <taxon>Bacteria</taxon>
        <taxon>Pseudomonadati</taxon>
        <taxon>Pseudomonadota</taxon>
        <taxon>Betaproteobacteria</taxon>
        <taxon>Neisseriales</taxon>
        <taxon>Neisseriaceae</taxon>
        <taxon>Alysiella</taxon>
    </lineage>
</organism>
<dbReference type="InterPro" id="IPR000682">
    <property type="entry name" value="PCMT"/>
</dbReference>
<dbReference type="Pfam" id="PF01135">
    <property type="entry name" value="PCMT"/>
    <property type="match status" value="1"/>
</dbReference>
<gene>
    <name evidence="4" type="ORF">SAMN02746062_01842</name>
</gene>
<dbReference type="PANTHER" id="PTHR11579:SF18">
    <property type="entry name" value="PROTEIN-L-ISOASPARTATE O-METHYLTRANSFERASE"/>
    <property type="match status" value="1"/>
</dbReference>
<evidence type="ECO:0000256" key="2">
    <source>
        <dbReference type="ARBA" id="ARBA00013346"/>
    </source>
</evidence>
<dbReference type="PANTHER" id="PTHR11579">
    <property type="entry name" value="PROTEIN-L-ISOASPARTATE O-METHYLTRANSFERASE"/>
    <property type="match status" value="1"/>
</dbReference>
<dbReference type="EMBL" id="OCNF01000018">
    <property type="protein sequence ID" value="SOD69796.1"/>
    <property type="molecule type" value="Genomic_DNA"/>
</dbReference>
<dbReference type="AlphaFoldDB" id="A0A286EFU1"/>
<dbReference type="OrthoDB" id="9810066at2"/>
<evidence type="ECO:0000313" key="4">
    <source>
        <dbReference type="EMBL" id="SOD69796.1"/>
    </source>
</evidence>
<protein>
    <recommendedName>
        <fullName evidence="2">Protein-L-isoaspartate O-methyltransferase</fullName>
    </recommendedName>
    <alternativeName>
        <fullName evidence="3">Protein L-isoaspartyl methyltransferase</fullName>
    </alternativeName>
</protein>
<comment type="similarity">
    <text evidence="1">Belongs to the methyltransferase superfamily. L-isoaspartyl/D-aspartyl protein methyltransferase family.</text>
</comment>
<keyword evidence="4" id="KW-0808">Transferase</keyword>
<dbReference type="Proteomes" id="UP000219669">
    <property type="component" value="Unassembled WGS sequence"/>
</dbReference>
<keyword evidence="5" id="KW-1185">Reference proteome</keyword>
<keyword evidence="4" id="KW-0489">Methyltransferase</keyword>
<accession>A0A286EFU1</accession>